<sequence length="459" mass="51635">MLNTATQMLTIRRVPTVVSNYQEDVSEDPQFQSDSGTLGCGRNCLSKCCLPVSKLPLYAFKKDEDNAIYKHNGSSPGEARPVAEVRPIGLLNNLLLGQWEERMARGLFRYDVTACETKIIPGNYGFIAQLNEGRHLKKRPTEFRVDQVLQPFDENKFNFTKVGQEEVLFRFEQSNDSKSHFFTSSSVNLDSNSPNVVAINVSPIEYGHVLLIPRVLDCLPQRIDHESFLLALHMAKETSEPFFRIGYNSLGAFATINHLHFQAYYLSVSFPVEKAPTQRIMIGKELSDSGVKVSQLLNYPVRGLVFEGGTNLRNLSNAVANACICLQKKNIPFNVLIADCGKRIFLFPQCYAGKQALGEVSEELMETQVNPAVWEISGHMVLKRRKDYDDASVENAWRLLAEVSLSEERFQEVKTLVLEAAELQEAGPEEKSMNEEESLQKPRAPYVASQLSQDCLVLQ</sequence>
<evidence type="ECO:0000256" key="1">
    <source>
        <dbReference type="ARBA" id="ARBA00000063"/>
    </source>
</evidence>
<evidence type="ECO:0000256" key="13">
    <source>
        <dbReference type="SAM" id="MobiDB-lite"/>
    </source>
</evidence>
<dbReference type="GO" id="GO:0016787">
    <property type="term" value="F:hydrolase activity"/>
    <property type="evidence" value="ECO:0007669"/>
    <property type="project" value="UniProtKB-KW"/>
</dbReference>
<proteinExistence type="inferred from homology"/>
<dbReference type="EC" id="2.7.7.78" evidence="5"/>
<dbReference type="InParanoid" id="A0A2R6PA24"/>
<keyword evidence="11" id="KW-0547">Nucleotide-binding</keyword>
<dbReference type="EMBL" id="NKQK01000027">
    <property type="protein sequence ID" value="PSR87859.1"/>
    <property type="molecule type" value="Genomic_DNA"/>
</dbReference>
<feature type="domain" description="GDPGP1-like N-terminal" evidence="15">
    <location>
        <begin position="91"/>
        <end position="264"/>
    </location>
</feature>
<evidence type="ECO:0000259" key="14">
    <source>
        <dbReference type="Pfam" id="PF26216"/>
    </source>
</evidence>
<dbReference type="OMA" id="PEEECQM"/>
<feature type="region of interest" description="Disordered" evidence="13">
    <location>
        <begin position="425"/>
        <end position="446"/>
    </location>
</feature>
<dbReference type="GO" id="GO:0000166">
    <property type="term" value="F:nucleotide binding"/>
    <property type="evidence" value="ECO:0007669"/>
    <property type="project" value="UniProtKB-KW"/>
</dbReference>
<accession>A0A2R6PA24</accession>
<dbReference type="STRING" id="1590841.A0A2R6PA24"/>
<dbReference type="Proteomes" id="UP000241394">
    <property type="component" value="Chromosome LG27"/>
</dbReference>
<evidence type="ECO:0000256" key="6">
    <source>
        <dbReference type="ARBA" id="ARBA00018857"/>
    </source>
</evidence>
<dbReference type="InterPro" id="IPR058865">
    <property type="entry name" value="GDPGP1_C"/>
</dbReference>
<evidence type="ECO:0000256" key="12">
    <source>
        <dbReference type="ARBA" id="ARBA00022801"/>
    </source>
</evidence>
<feature type="domain" description="GDPGP1-like C-terminal" evidence="14">
    <location>
        <begin position="271"/>
        <end position="423"/>
    </location>
</feature>
<gene>
    <name evidence="16" type="ORF">CEY00_Acc30888</name>
</gene>
<dbReference type="GO" id="GO:0080048">
    <property type="term" value="F:GDP-D-glucose phosphorylase activity"/>
    <property type="evidence" value="ECO:0007669"/>
    <property type="project" value="UniProtKB-EC"/>
</dbReference>
<keyword evidence="17" id="KW-1185">Reference proteome</keyword>
<dbReference type="Gramene" id="PSR87859">
    <property type="protein sequence ID" value="PSR87859"/>
    <property type="gene ID" value="CEY00_Acc30888"/>
</dbReference>
<comment type="catalytic activity">
    <reaction evidence="1">
        <text>GDP-alpha-D-glucose + phosphate = alpha-D-glucose 1-phosphate + GDP + H(+)</text>
        <dbReference type="Rhea" id="RHEA:30387"/>
        <dbReference type="ChEBI" id="CHEBI:15378"/>
        <dbReference type="ChEBI" id="CHEBI:43474"/>
        <dbReference type="ChEBI" id="CHEBI:58189"/>
        <dbReference type="ChEBI" id="CHEBI:58601"/>
        <dbReference type="ChEBI" id="CHEBI:62230"/>
        <dbReference type="EC" id="2.7.7.78"/>
    </reaction>
</comment>
<keyword evidence="8" id="KW-0344">Guanine-nucleotide releasing factor</keyword>
<dbReference type="Pfam" id="PF26216">
    <property type="entry name" value="GDPGP1_C"/>
    <property type="match status" value="1"/>
</dbReference>
<evidence type="ECO:0000256" key="10">
    <source>
        <dbReference type="ARBA" id="ARBA00022695"/>
    </source>
</evidence>
<dbReference type="InterPro" id="IPR058866">
    <property type="entry name" value="GDPGP1_N"/>
</dbReference>
<keyword evidence="12" id="KW-0378">Hydrolase</keyword>
<keyword evidence="10" id="KW-0548">Nucleotidyltransferase</keyword>
<evidence type="ECO:0000256" key="8">
    <source>
        <dbReference type="ARBA" id="ARBA00022658"/>
    </source>
</evidence>
<dbReference type="PANTHER" id="PTHR20884:SF8">
    <property type="entry name" value="GDP-D-GLUCOSE PHOSPHORYLASE 1"/>
    <property type="match status" value="1"/>
</dbReference>
<organism evidence="16 17">
    <name type="scientific">Actinidia chinensis var. chinensis</name>
    <name type="common">Chinese soft-hair kiwi</name>
    <dbReference type="NCBI Taxonomy" id="1590841"/>
    <lineage>
        <taxon>Eukaryota</taxon>
        <taxon>Viridiplantae</taxon>
        <taxon>Streptophyta</taxon>
        <taxon>Embryophyta</taxon>
        <taxon>Tracheophyta</taxon>
        <taxon>Spermatophyta</taxon>
        <taxon>Magnoliopsida</taxon>
        <taxon>eudicotyledons</taxon>
        <taxon>Gunneridae</taxon>
        <taxon>Pentapetalae</taxon>
        <taxon>asterids</taxon>
        <taxon>Ericales</taxon>
        <taxon>Actinidiaceae</taxon>
        <taxon>Actinidia</taxon>
    </lineage>
</organism>
<comment type="subcellular location">
    <subcellularLocation>
        <location evidence="3">Cytoplasm</location>
    </subcellularLocation>
</comment>
<keyword evidence="9" id="KW-0808">Transferase</keyword>
<evidence type="ECO:0000259" key="15">
    <source>
        <dbReference type="Pfam" id="PF26217"/>
    </source>
</evidence>
<evidence type="ECO:0000256" key="4">
    <source>
        <dbReference type="ARBA" id="ARBA00006451"/>
    </source>
</evidence>
<keyword evidence="7" id="KW-0963">Cytoplasm</keyword>
<evidence type="ECO:0000256" key="3">
    <source>
        <dbReference type="ARBA" id="ARBA00004496"/>
    </source>
</evidence>
<dbReference type="GO" id="GO:0006006">
    <property type="term" value="P:glucose metabolic process"/>
    <property type="evidence" value="ECO:0007669"/>
    <property type="project" value="TreeGrafter"/>
</dbReference>
<reference evidence="16 17" key="1">
    <citation type="submission" date="2017-07" db="EMBL/GenBank/DDBJ databases">
        <title>An improved, manually edited Actinidia chinensis var. chinensis (kiwifruit) genome highlights the challenges associated with draft genomes and gene prediction in plants.</title>
        <authorList>
            <person name="Pilkington S."/>
            <person name="Crowhurst R."/>
            <person name="Hilario E."/>
            <person name="Nardozza S."/>
            <person name="Fraser L."/>
            <person name="Peng Y."/>
            <person name="Gunaseelan K."/>
            <person name="Simpson R."/>
            <person name="Tahir J."/>
            <person name="Deroles S."/>
            <person name="Templeton K."/>
            <person name="Luo Z."/>
            <person name="Davy M."/>
            <person name="Cheng C."/>
            <person name="Mcneilage M."/>
            <person name="Scaglione D."/>
            <person name="Liu Y."/>
            <person name="Zhang Q."/>
            <person name="Datson P."/>
            <person name="De Silva N."/>
            <person name="Gardiner S."/>
            <person name="Bassett H."/>
            <person name="Chagne D."/>
            <person name="Mccallum J."/>
            <person name="Dzierzon H."/>
            <person name="Deng C."/>
            <person name="Wang Y.-Y."/>
            <person name="Barron N."/>
            <person name="Manako K."/>
            <person name="Bowen J."/>
            <person name="Foster T."/>
            <person name="Erridge Z."/>
            <person name="Tiffin H."/>
            <person name="Waite C."/>
            <person name="Davies K."/>
            <person name="Grierson E."/>
            <person name="Laing W."/>
            <person name="Kirk R."/>
            <person name="Chen X."/>
            <person name="Wood M."/>
            <person name="Montefiori M."/>
            <person name="Brummell D."/>
            <person name="Schwinn K."/>
            <person name="Catanach A."/>
            <person name="Fullerton C."/>
            <person name="Li D."/>
            <person name="Meiyalaghan S."/>
            <person name="Nieuwenhuizen N."/>
            <person name="Read N."/>
            <person name="Prakash R."/>
            <person name="Hunter D."/>
            <person name="Zhang H."/>
            <person name="Mckenzie M."/>
            <person name="Knabel M."/>
            <person name="Harris A."/>
            <person name="Allan A."/>
            <person name="Chen A."/>
            <person name="Janssen B."/>
            <person name="Plunkett B."/>
            <person name="Dwamena C."/>
            <person name="Voogd C."/>
            <person name="Leif D."/>
            <person name="Lafferty D."/>
            <person name="Souleyre E."/>
            <person name="Varkonyi-Gasic E."/>
            <person name="Gambi F."/>
            <person name="Hanley J."/>
            <person name="Yao J.-L."/>
            <person name="Cheung J."/>
            <person name="David K."/>
            <person name="Warren B."/>
            <person name="Marsh K."/>
            <person name="Snowden K."/>
            <person name="Lin-Wang K."/>
            <person name="Brian L."/>
            <person name="Martinez-Sanchez M."/>
            <person name="Wang M."/>
            <person name="Ileperuma N."/>
            <person name="Macnee N."/>
            <person name="Campin R."/>
            <person name="Mcatee P."/>
            <person name="Drummond R."/>
            <person name="Espley R."/>
            <person name="Ireland H."/>
            <person name="Wu R."/>
            <person name="Atkinson R."/>
            <person name="Karunairetnam S."/>
            <person name="Bulley S."/>
            <person name="Chunkath S."/>
            <person name="Hanley Z."/>
            <person name="Storey R."/>
            <person name="Thrimawithana A."/>
            <person name="Thomson S."/>
            <person name="David C."/>
            <person name="Testolin R."/>
        </authorList>
    </citation>
    <scope>NUCLEOTIDE SEQUENCE [LARGE SCALE GENOMIC DNA]</scope>
    <source>
        <strain evidence="17">cv. Red5</strain>
        <tissue evidence="16">Young leaf</tissue>
    </source>
</reference>
<protein>
    <recommendedName>
        <fullName evidence="6">GDP-D-glucose phosphorylase 1</fullName>
        <ecNumber evidence="5">2.7.7.78</ecNumber>
    </recommendedName>
</protein>
<evidence type="ECO:0000256" key="5">
    <source>
        <dbReference type="ARBA" id="ARBA00012507"/>
    </source>
</evidence>
<evidence type="ECO:0000256" key="11">
    <source>
        <dbReference type="ARBA" id="ARBA00022741"/>
    </source>
</evidence>
<dbReference type="GO" id="GO:0005085">
    <property type="term" value="F:guanyl-nucleotide exchange factor activity"/>
    <property type="evidence" value="ECO:0007669"/>
    <property type="project" value="UniProtKB-KW"/>
</dbReference>
<dbReference type="PANTHER" id="PTHR20884">
    <property type="entry name" value="GDP-D-GLUCOSE PHOSPHORYLASE 1"/>
    <property type="match status" value="1"/>
</dbReference>
<comment type="caution">
    <text evidence="16">The sequence shown here is derived from an EMBL/GenBank/DDBJ whole genome shotgun (WGS) entry which is preliminary data.</text>
</comment>
<dbReference type="InterPro" id="IPR026506">
    <property type="entry name" value="GDPGP"/>
</dbReference>
<dbReference type="GO" id="GO:0005737">
    <property type="term" value="C:cytoplasm"/>
    <property type="evidence" value="ECO:0007669"/>
    <property type="project" value="UniProtKB-SubCell"/>
</dbReference>
<comment type="function">
    <text evidence="2">Specific and highly efficient GDP-D-glucose phosphorylase regulating the levels of GDP-D-glucose in cells.</text>
</comment>
<evidence type="ECO:0000256" key="9">
    <source>
        <dbReference type="ARBA" id="ARBA00022679"/>
    </source>
</evidence>
<name>A0A2R6PA24_ACTCC</name>
<evidence type="ECO:0000313" key="16">
    <source>
        <dbReference type="EMBL" id="PSR87859.1"/>
    </source>
</evidence>
<dbReference type="OrthoDB" id="417175at2759"/>
<evidence type="ECO:0000313" key="17">
    <source>
        <dbReference type="Proteomes" id="UP000241394"/>
    </source>
</evidence>
<dbReference type="AlphaFoldDB" id="A0A2R6PA24"/>
<evidence type="ECO:0000256" key="7">
    <source>
        <dbReference type="ARBA" id="ARBA00022490"/>
    </source>
</evidence>
<evidence type="ECO:0000256" key="2">
    <source>
        <dbReference type="ARBA" id="ARBA00003049"/>
    </source>
</evidence>
<dbReference type="Pfam" id="PF26217">
    <property type="entry name" value="GDPGP1_N"/>
    <property type="match status" value="1"/>
</dbReference>
<feature type="compositionally biased region" description="Basic and acidic residues" evidence="13">
    <location>
        <begin position="428"/>
        <end position="440"/>
    </location>
</feature>
<reference evidence="17" key="2">
    <citation type="journal article" date="2018" name="BMC Genomics">
        <title>A manually annotated Actinidia chinensis var. chinensis (kiwifruit) genome highlights the challenges associated with draft genomes and gene prediction in plants.</title>
        <authorList>
            <person name="Pilkington S.M."/>
            <person name="Crowhurst R."/>
            <person name="Hilario E."/>
            <person name="Nardozza S."/>
            <person name="Fraser L."/>
            <person name="Peng Y."/>
            <person name="Gunaseelan K."/>
            <person name="Simpson R."/>
            <person name="Tahir J."/>
            <person name="Deroles S.C."/>
            <person name="Templeton K."/>
            <person name="Luo Z."/>
            <person name="Davy M."/>
            <person name="Cheng C."/>
            <person name="McNeilage M."/>
            <person name="Scaglione D."/>
            <person name="Liu Y."/>
            <person name="Zhang Q."/>
            <person name="Datson P."/>
            <person name="De Silva N."/>
            <person name="Gardiner S.E."/>
            <person name="Bassett H."/>
            <person name="Chagne D."/>
            <person name="McCallum J."/>
            <person name="Dzierzon H."/>
            <person name="Deng C."/>
            <person name="Wang Y.Y."/>
            <person name="Barron L."/>
            <person name="Manako K."/>
            <person name="Bowen J."/>
            <person name="Foster T.M."/>
            <person name="Erridge Z.A."/>
            <person name="Tiffin H."/>
            <person name="Waite C.N."/>
            <person name="Davies K.M."/>
            <person name="Grierson E.P."/>
            <person name="Laing W.A."/>
            <person name="Kirk R."/>
            <person name="Chen X."/>
            <person name="Wood M."/>
            <person name="Montefiori M."/>
            <person name="Brummell D.A."/>
            <person name="Schwinn K.E."/>
            <person name="Catanach A."/>
            <person name="Fullerton C."/>
            <person name="Li D."/>
            <person name="Meiyalaghan S."/>
            <person name="Nieuwenhuizen N."/>
            <person name="Read N."/>
            <person name="Prakash R."/>
            <person name="Hunter D."/>
            <person name="Zhang H."/>
            <person name="McKenzie M."/>
            <person name="Knabel M."/>
            <person name="Harris A."/>
            <person name="Allan A.C."/>
            <person name="Gleave A."/>
            <person name="Chen A."/>
            <person name="Janssen B.J."/>
            <person name="Plunkett B."/>
            <person name="Ampomah-Dwamena C."/>
            <person name="Voogd C."/>
            <person name="Leif D."/>
            <person name="Lafferty D."/>
            <person name="Souleyre E.J.F."/>
            <person name="Varkonyi-Gasic E."/>
            <person name="Gambi F."/>
            <person name="Hanley J."/>
            <person name="Yao J.L."/>
            <person name="Cheung J."/>
            <person name="David K.M."/>
            <person name="Warren B."/>
            <person name="Marsh K."/>
            <person name="Snowden K.C."/>
            <person name="Lin-Wang K."/>
            <person name="Brian L."/>
            <person name="Martinez-Sanchez M."/>
            <person name="Wang M."/>
            <person name="Ileperuma N."/>
            <person name="Macnee N."/>
            <person name="Campin R."/>
            <person name="McAtee P."/>
            <person name="Drummond R.S.M."/>
            <person name="Espley R.V."/>
            <person name="Ireland H.S."/>
            <person name="Wu R."/>
            <person name="Atkinson R.G."/>
            <person name="Karunairetnam S."/>
            <person name="Bulley S."/>
            <person name="Chunkath S."/>
            <person name="Hanley Z."/>
            <person name="Storey R."/>
            <person name="Thrimawithana A.H."/>
            <person name="Thomson S."/>
            <person name="David C."/>
            <person name="Testolin R."/>
            <person name="Huang H."/>
            <person name="Hellens R.P."/>
            <person name="Schaffer R.J."/>
        </authorList>
    </citation>
    <scope>NUCLEOTIDE SEQUENCE [LARGE SCALE GENOMIC DNA]</scope>
    <source>
        <strain evidence="17">cv. Red5</strain>
    </source>
</reference>
<comment type="similarity">
    <text evidence="4">Belongs to the GDPGP1 family.</text>
</comment>